<organism evidence="1 2">
    <name type="scientific">Anisodus acutangulus</name>
    <dbReference type="NCBI Taxonomy" id="402998"/>
    <lineage>
        <taxon>Eukaryota</taxon>
        <taxon>Viridiplantae</taxon>
        <taxon>Streptophyta</taxon>
        <taxon>Embryophyta</taxon>
        <taxon>Tracheophyta</taxon>
        <taxon>Spermatophyta</taxon>
        <taxon>Magnoliopsida</taxon>
        <taxon>eudicotyledons</taxon>
        <taxon>Gunneridae</taxon>
        <taxon>Pentapetalae</taxon>
        <taxon>asterids</taxon>
        <taxon>lamiids</taxon>
        <taxon>Solanales</taxon>
        <taxon>Solanaceae</taxon>
        <taxon>Solanoideae</taxon>
        <taxon>Hyoscyameae</taxon>
        <taxon>Anisodus</taxon>
    </lineage>
</organism>
<name>A0A9Q1MDN5_9SOLA</name>
<evidence type="ECO:0000313" key="2">
    <source>
        <dbReference type="Proteomes" id="UP001152561"/>
    </source>
</evidence>
<proteinExistence type="predicted"/>
<reference evidence="2" key="1">
    <citation type="journal article" date="2023" name="Proc. Natl. Acad. Sci. U.S.A.">
        <title>Genomic and structural basis for evolution of tropane alkaloid biosynthesis.</title>
        <authorList>
            <person name="Wanga Y.-J."/>
            <person name="Taina T."/>
            <person name="Yua J.-Y."/>
            <person name="Lia J."/>
            <person name="Xua B."/>
            <person name="Chenc J."/>
            <person name="D'Auriad J.C."/>
            <person name="Huanga J.-P."/>
            <person name="Huanga S.-X."/>
        </authorList>
    </citation>
    <scope>NUCLEOTIDE SEQUENCE [LARGE SCALE GENOMIC DNA]</scope>
    <source>
        <strain evidence="2">cv. KIB-2019</strain>
    </source>
</reference>
<dbReference type="SUPFAM" id="SSF56112">
    <property type="entry name" value="Protein kinase-like (PK-like)"/>
    <property type="match status" value="1"/>
</dbReference>
<evidence type="ECO:0000313" key="1">
    <source>
        <dbReference type="EMBL" id="KAJ8557812.1"/>
    </source>
</evidence>
<dbReference type="EMBL" id="JAJAGQ010000007">
    <property type="protein sequence ID" value="KAJ8557812.1"/>
    <property type="molecule type" value="Genomic_DNA"/>
</dbReference>
<keyword evidence="2" id="KW-1185">Reference proteome</keyword>
<accession>A0A9Q1MDN5</accession>
<comment type="caution">
    <text evidence="1">The sequence shown here is derived from an EMBL/GenBank/DDBJ whole genome shotgun (WGS) entry which is preliminary data.</text>
</comment>
<sequence>MEVVTDNYSIGKKIQGNIYEGKLKRHNKLIEVSIRVCSSVETAYRYFNDLQKFNGSPNVATAYSFCETEDGKGLTFTEPLKKMDWWLNDKGKKMWSRNHKGDKILGFGQEAQDFFYQIGLGMEAINLVGVVHGNLVEYNQKGDVIGTEGVMLGSDGNPRVCKFQYDESSDETGVRAPKRLKVDEHPEMIRRLQKDLDDFGSLILLARMKHPPSLPFAGDLSNEYVLFLDLFTAYDRDGHAEPRKFVEDVSVDLPC</sequence>
<protein>
    <submittedName>
        <fullName evidence="1">Uncharacterized protein</fullName>
    </submittedName>
</protein>
<gene>
    <name evidence="1" type="ORF">K7X08_004578</name>
</gene>
<dbReference type="InterPro" id="IPR011009">
    <property type="entry name" value="Kinase-like_dom_sf"/>
</dbReference>
<dbReference type="AlphaFoldDB" id="A0A9Q1MDN5"/>
<dbReference type="Proteomes" id="UP001152561">
    <property type="component" value="Unassembled WGS sequence"/>
</dbReference>